<dbReference type="CDD" id="cd00291">
    <property type="entry name" value="SirA_YedF_YeeD"/>
    <property type="match status" value="1"/>
</dbReference>
<dbReference type="Gene3D" id="3.30.110.40">
    <property type="entry name" value="TusA-like domain"/>
    <property type="match status" value="1"/>
</dbReference>
<keyword evidence="3" id="KW-1185">Reference proteome</keyword>
<dbReference type="HOGENOM" id="CLU_2748346_0_0_2"/>
<feature type="domain" description="UPF0033" evidence="1">
    <location>
        <begin position="7"/>
        <end position="76"/>
    </location>
</feature>
<evidence type="ECO:0000259" key="1">
    <source>
        <dbReference type="Pfam" id="PF01206"/>
    </source>
</evidence>
<evidence type="ECO:0000313" key="3">
    <source>
        <dbReference type="Proteomes" id="UP000007485"/>
    </source>
</evidence>
<dbReference type="KEGG" id="vmo:VMUT_2078"/>
<dbReference type="EMBL" id="CP002529">
    <property type="protein sequence ID" value="ADY02275.1"/>
    <property type="molecule type" value="Genomic_DNA"/>
</dbReference>
<accession>F0QWQ8</accession>
<organism evidence="2 3">
    <name type="scientific">Vulcanisaeta moutnovskia (strain 768-28)</name>
    <dbReference type="NCBI Taxonomy" id="985053"/>
    <lineage>
        <taxon>Archaea</taxon>
        <taxon>Thermoproteota</taxon>
        <taxon>Thermoprotei</taxon>
        <taxon>Thermoproteales</taxon>
        <taxon>Thermoproteaceae</taxon>
        <taxon>Vulcanisaeta</taxon>
    </lineage>
</organism>
<proteinExistence type="predicted"/>
<dbReference type="InterPro" id="IPR001455">
    <property type="entry name" value="TusA-like"/>
</dbReference>
<evidence type="ECO:0000313" key="2">
    <source>
        <dbReference type="EMBL" id="ADY02275.1"/>
    </source>
</evidence>
<dbReference type="AlphaFoldDB" id="F0QWQ8"/>
<name>F0QWQ8_VULM7</name>
<reference evidence="2 3" key="1">
    <citation type="journal article" date="2011" name="J. Bacteriol.">
        <title>Complete genome sequence of 'Vulcanisaeta moutnovskia' strain 768-28, a novel member of the hyperthermophilic crenarchaeal genus vulcanisaeta.</title>
        <authorList>
            <person name="Gumerov V.M."/>
            <person name="Mardanov A.V."/>
            <person name="Beletsky A.V."/>
            <person name="Prokofeva M.I."/>
            <person name="Bonch-Osmolovskaya E.A."/>
            <person name="Ravin N.V."/>
            <person name="Skryabin K.G."/>
        </authorList>
    </citation>
    <scope>NUCLEOTIDE SEQUENCE [LARGE SCALE GENOMIC DNA]</scope>
    <source>
        <strain evidence="2 3">768-28</strain>
    </source>
</reference>
<dbReference type="PANTHER" id="PTHR33279">
    <property type="entry name" value="SULFUR CARRIER PROTEIN YEDF-RELATED"/>
    <property type="match status" value="1"/>
</dbReference>
<dbReference type="InterPro" id="IPR036868">
    <property type="entry name" value="TusA-like_sf"/>
</dbReference>
<dbReference type="STRING" id="985053.VMUT_2078"/>
<dbReference type="eggNOG" id="arCOG02071">
    <property type="taxonomic scope" value="Archaea"/>
</dbReference>
<sequence>MNNMTSVIDVRGFQCPTPVTIVANAVDKAEAGSTLTVITDDFICFMMIQRILKILNVEIREAVQLDDGNYRIVVIKLHKGTQ</sequence>
<gene>
    <name evidence="2" type="ordered locus">VMUT_2078</name>
</gene>
<protein>
    <recommendedName>
        <fullName evidence="1">UPF0033 domain-containing protein</fullName>
    </recommendedName>
</protein>
<dbReference type="SUPFAM" id="SSF64307">
    <property type="entry name" value="SirA-like"/>
    <property type="match status" value="1"/>
</dbReference>
<dbReference type="PANTHER" id="PTHR33279:SF18">
    <property type="entry name" value="SULFUR CARRIER PROTEIN MJ0990-RELATED"/>
    <property type="match status" value="1"/>
</dbReference>
<dbReference type="Proteomes" id="UP000007485">
    <property type="component" value="Chromosome"/>
</dbReference>
<dbReference type="Pfam" id="PF01206">
    <property type="entry name" value="TusA"/>
    <property type="match status" value="1"/>
</dbReference>